<feature type="region of interest" description="Disordered" evidence="9">
    <location>
        <begin position="4768"/>
        <end position="4788"/>
    </location>
</feature>
<dbReference type="Gene3D" id="2.60.40.60">
    <property type="entry name" value="Cadherins"/>
    <property type="match status" value="8"/>
</dbReference>
<feature type="compositionally biased region" description="Low complexity" evidence="9">
    <location>
        <begin position="4826"/>
        <end position="4835"/>
    </location>
</feature>
<protein>
    <recommendedName>
        <fullName evidence="11">Cadherin domain-containing protein</fullName>
    </recommendedName>
</protein>
<dbReference type="Pfam" id="PF01833">
    <property type="entry name" value="TIG"/>
    <property type="match status" value="1"/>
</dbReference>
<dbReference type="InterPro" id="IPR015919">
    <property type="entry name" value="Cadherin-like_sf"/>
</dbReference>
<feature type="domain" description="Cadherin" evidence="11">
    <location>
        <begin position="2127"/>
        <end position="2248"/>
    </location>
</feature>
<dbReference type="CDD" id="cd00102">
    <property type="entry name" value="IPT"/>
    <property type="match status" value="2"/>
</dbReference>
<evidence type="ECO:0000313" key="12">
    <source>
        <dbReference type="EMBL" id="KAJ8606751.1"/>
    </source>
</evidence>
<dbReference type="Pfam" id="PF07699">
    <property type="entry name" value="Ephrin_rec_like"/>
    <property type="match status" value="1"/>
</dbReference>
<feature type="region of interest" description="Disordered" evidence="9">
    <location>
        <begin position="151"/>
        <end position="178"/>
    </location>
</feature>
<feature type="transmembrane region" description="Helical" evidence="10">
    <location>
        <begin position="4422"/>
        <end position="4445"/>
    </location>
</feature>
<feature type="compositionally biased region" description="Low complexity" evidence="9">
    <location>
        <begin position="3018"/>
        <end position="3034"/>
    </location>
</feature>
<dbReference type="CDD" id="cd11304">
    <property type="entry name" value="Cadherin_repeat"/>
    <property type="match status" value="7"/>
</dbReference>
<keyword evidence="6 10" id="KW-1133">Transmembrane helix</keyword>
<feature type="transmembrane region" description="Helical" evidence="10">
    <location>
        <begin position="4515"/>
        <end position="4538"/>
    </location>
</feature>
<keyword evidence="8" id="KW-0175">Coiled coil</keyword>
<dbReference type="SUPFAM" id="SSF57184">
    <property type="entry name" value="Growth factor receptor domain"/>
    <property type="match status" value="1"/>
</dbReference>
<evidence type="ECO:0000313" key="13">
    <source>
        <dbReference type="Proteomes" id="UP001230188"/>
    </source>
</evidence>
<feature type="transmembrane region" description="Helical" evidence="10">
    <location>
        <begin position="4620"/>
        <end position="4640"/>
    </location>
</feature>
<feature type="transmembrane region" description="Helical" evidence="10">
    <location>
        <begin position="4226"/>
        <end position="4247"/>
    </location>
</feature>
<evidence type="ECO:0000256" key="2">
    <source>
        <dbReference type="ARBA" id="ARBA00022692"/>
    </source>
</evidence>
<dbReference type="PANTHER" id="PTHR24025">
    <property type="entry name" value="DESMOGLEIN FAMILY MEMBER"/>
    <property type="match status" value="1"/>
</dbReference>
<feature type="region of interest" description="Disordered" evidence="9">
    <location>
        <begin position="3246"/>
        <end position="3266"/>
    </location>
</feature>
<sequence length="4874" mass="524635">MRWWALVVGFAAAGEESKEWREIVRSAARGSLGVGCSNNGAPTAREAMAMEALVLKAATALGSGTAASPRYWAGGRGLNALEVVGLGIDETEEDILVSSRATFAEAVARVADAVDRLVGSGRIVVTGATPAEGAACVRRLLAQFKFEEEEEEEERCGGRRLSDESPPPPPPPRARQLKQVGTTFYDDDSTDWCYRSPAVSCSAGTYSSDGTITTGSATTCSNGYCTECGCSTCPAGKYSSSGATECTSCSQGKYAASNGASECEECPEGYYASSTESTGCTASAAGHYATDSYDDSDGTGVESGAIYSVSCPSGKYSTTGTAWECDTCEAGAYTNTTTAATSCTECDAGYYAVEGSTSCTACPRGTYGVGGSTSSSCDGYCAAGRYGAASALTTSDCSGKCLEGYYGGEGETSEYCSGACLAGYRCAEGTAYDASEDTRVACGSGYTYPASVYCAEGTGSTPTSVSSGFYSTPTAVNASYRYGESQCEAGYYCSEGTRSCCPEGYYGEDTGETSSTCTAVCPSGYICEACCSSPVQCTDQVDATVVDPAAYFCPEGSASYKKAPEGYFTTPYSGSKYTRTGYQACQDDDYCAGDGSFEDLVTFSSCPSSLSLPEKSGAYYDFDDSILAVSSRSDNTQSITYSRVVRSSSSDFTDFLLRYYTFDDGDSSDSSGWSSEEEEEDTDGECVYASESTAIVVDSVYGDTCLYGYGCLYAAGDGSITYEAFLISSWLSNSFEEAADGTGATLAFWMMPYDWSADSNSGVVGIARVTFEAQNTEYSALLYMYDTVLYLDMGSATAWTGQDDSAVAYTICYIEEPEDVSDGSWSHFALSLTPSRAAIVLDGVTIASSNDLQDYFSDLSKISYLNVTEIALAPNIPDVDDSTSSTTVWYGAGGAKYYDDVMVFGAELYGSEITIAAAEDAVATAIDATCDYNSTLRVNESSGELYASTSVDYDKCSQFYATLLAKLPSDSSSSSSVDSIEFCNAPYASEILTLSLEYGGNDECTPGTEWTSGDGFVQVVCGNKTYTTKDSEYSTCGTHDWKCIGEDYAIVTYKLDTGKDFELYAKCTDGSGDACTVASCDDASSNACEAETELYHAFSRTWDTRSGTFEFNVTDDSVNNSKSCTMMSDDANYVSVFGTSTIYDNSETTITVLQRQSNIYRNMAIWGRVQSWPTENIEKTKYLNGYLCNLWTDQTEYIASLIIKYYPEGDGSGTTLAETDDAFEYKPQKWYSMKFTLDGSSLLCQIWQEDDTSGDPYVTLSATDSNFDTGMVGVQTYRDDYGNHYWNKITVNGTQVESDDETPAPTASYTPAPTYFKTDYDIYYPTAYAYCTVLVDVADENDAPTCDPSNVTFSVDEYSDLYTLIGTALDAYCTDSDSNMQSLLFSMNSTCSSTDAESSVGIETCGGQLYVLDDELDASDDDNPFTLCIDVCDDGGLCDSIAVTVVVDNVNDSPVIHESCPVVVYLPENSEIGTLTDQSSLNATDPDAGDTLTWSISTDPWSYILAINATSGELYANSSVLDYESQVTYAGFGLTVTDSGGLADTCSVTLKLLDENDAPEFSTTSSSYAVDEDASPGDDVGAVTATDEDGDTLVYNLSYAFVADSSSSSSSSSYLWLFAVTKKRGELSISSTASSRRVRNALDYESHPSREFTVGVSAFDGTASTVGNWTVTIADANDAPVANTSIFYVDENISPTYVVGNVSVYDQDVADGSQSLSYYIIADDPDVSGSVAFVSDSLPTLDGRFAFNYESKTTYTLTYKVTDSGVPAASDTAEIIVMVQDVNEAPSLDAYETDLVLYENSGVGGIVMTSSYVDFLLSDYASDPDDANTTYGTLAYSVVENDYFDVDGAYVVALQDFDYETDDDSYEVTVIVADGGGLSANLTYTISILDVNEKPSATSQLMWLPTNTDVGGSLGTLSGTDPESDTLTFNETISTEYANLTVAGGFVPEEILSFTTYSSGAVSVVLAQDITALDENFNFTYLVSARETSTPEKYYSANTATLKIAVVYEAYNQAPYFEGSKNFSVGENSADGTWIGTIRGLDPNDDQSVSFAVVSTAPTAAADAISLDVNSGNLSVAESSYFDYEAFASHKFYVVASITDSYTYPSSADATFAITLIDEPEAPVLDTINSDNFYVDEDAGFGHKIGTNITASDDDFYDLGYLTYSLSTTTSKNERRRRLDESSSPFSLVTYTDDADGQIAARLELASSLDYETESSYDISITVTDSTGLNDTTDLTVTVKDVDEAPIFDYSSYGFAIAEDAASTTVVGTVSATDEDGDLLKYELVNASGYPFAIAAAGNIYITETLDYETTSSYFFGVKVYESSTTEGYSDYANVTITVTDVNDLAVTAITPSTLGTLGGETVTLVGTNFGPTDRTWIYVNVSANYYDATTGTRFYARNCSVTVVNTEIQCLSDEGVGSDHTWNVTLRGVDEDDGALEWIWSTLASATTSYATPSIDEIVSIASASGDTLTALPTAGGATVTLNGTGFPPYCTIYCEHQACGGECVGADETCDLMPFEGTNGSYACSADLEDAIDVLYGLSDFSDDDDSAADFECDSVAVVGPYTSDTAALASYSSTVIECTTGDGYGGPLYWEAEVGLDADADSSLTSGIYESDVSHQAPSITSISYSGGAPATNLSTAGGETLYLNGTNFGPVTASDFSATYGPVTGSGTKYAASSCEVTVAHTRAVCDSAAGVGADLVWVATRSDIESSVSSAYASYAAPEIATTGDIVGGVGASGGTTAGDEYFYIQGTNFGPTTEVLSPSVAYGPSGTEYVASDCAVVVSHTKIGCYTVAGTGKNLAARVTVGSQDSDISYDTNISYGAPTVSYYVGSWDSNDDRSGQLAAGGEWVLIYGTNFGTVSADAIDAVYYGPEEDPDRYVACDVSLDYGGVTTRRLLREGRTPHRRTTTVRGPWHSEPVVSLASGRAWPHLQKGIKTSAKQRHSPTSQRAKMIIKQATREETRSTASRSFRRRRRRPTTKSVASPKRSRGRDLLMVETDAPTVLPSPTPTPLPSEPAPSYTESPTYSTAPTETTAPTASCECYVTVSHYAINCTTVPATGTDHLWTVVIDGQASDVASTDTEEPSITGLAGAGRSDAAYAGDEVVIIYGENFGEDSSTLDEVTYGPSGTEWTARNCSVVRPDSEIACRTAPGLGTSMTWIVTVDGQSSDESDETSSYVVPVLSSISPSTATSSGGDTLVISGTNLGYLASDITLSVYWDDDLEAIDGDARYSEFTSDYVYECSSSSSSTGDDSSSSSSECFDFTLPEMDDTDQSRTLYVKLKSSDETSISESSNSVDFTYSDPYISAVSNVDGDASGTTDLVITGTSFALSGTLYVDSVAQSVSTWDHERITLTYTGDSGNVTVAVGSATSNTVRFEDSSPLLMYGYEDYSCDSDGYRTDALDIPGSGLTENCTLAGYYVSSDVDDLAVYVGDFEATVISGGTDVTSDFPDATRTVRSVTFEIPQGYGTDNMVVVYSNGRSSYSGNLSQVHYVDYNAPVVQQIVPPRVNTTGGTVYLYGYNFGRVADVVSLASSSSDVTYSVYSVIHTNLTIKVAAGVGTAESMTIRVDDQSTTLYRDDEVEPVDFLPPVITRWNPETVQHTAGGDLTVYGYNFGTSPTVSWTPVGTWLVLDDDDDAGDHTELSLSVGRGQGTHLFTVAAGDQNATALISYKSPYLISLTPDEAKTKGGTALTLNGTNLGTGSNYELSMTSYSGEYSFTSLNVTSYDDASITLRSPEGQADGDLKTSLTLCADIDLAWTCANSEGVANFSFEPPRFYYFSGGANDEDVLFSTCYGDDDDDDDDDFGSDDCTSSVTATCDRWTSDACGLSTEGGDDGDYAVTIVGENFGTSLEATVNWDGSALDDSYVLSVDHEAIEFMPPQSSGTDIPVRVTIGSRESNVGYFSYDPPWVTRTSPTDFDADGDSIYLYGRNFGQTKSDAGSPIRVWIGDAKCEAIASSIWQQDDDDEVYLWCETEDSVRVGYKSLKVEVAYQNNSWDADDEKIYAECGSGKYGQEAFQVYSTEYGYCYSENNLDWDCSAYAAKCMNHWNSNISTEYDESLAYDVYYEKGGWLTADEEAIDCYTENPCKDSYLWGADANVNCSVLTRFDEFCVDCPAGSTCDDFNSLYPVEPVATSGHYRLQLDGLSGSNCATNREHRTVCWEFVSCSPTDACLGNNTCDEGYTKSKCGKCCDNSNIDTPDCEDEKDDDQYYYRTDGKCEKCPENIALTACLIIAAVVAGGYTAYVLKKKRVDIGIFSIGIDFMQVLSIFAATNLAWPPAVKVLYNSLSLFSLDFLNVFPPACSVDVGYETEWWIVELAPLFVGACIAAVYFVGLLFIKLGNSRRQKREERKKLRRLRSTMIGVALYLFYFLYVLVAQNTLDVFNCDKIDDDDGDVRSSHKYMSSEPTEQCWKKGEMQQRLVPWASIFFVLYVIGYPVVLASVLLPEAVRALMFDDQLLRAQGKGWDDDGITDYLMQLREVRVRYALLYYRFKPLYNYWFIPVVMRKMFLSIFSLIFRSSASFQLAALLLVMFIAYVAHCRCLPYMSPHDREEVLSKNVARCALLYEEEQKCEKARDLVLHGRHKKVLVFQMGTGDQLLSRKHIAEAVTQEFIDYNNVEAFLLAACILICLFGIMLDSEYLDDGNHRDEKHVVVNLTVAVIVVSLVYYFLVVWHEIIGAIFPSLRFTCFGLISSGTVTEEEDDKSEIDEDVELADGNPQFAQGAAKDDEEEQENIMTIQEQLEAKRLIERLTAENRSLKHDLQVAQMARDKTRAPFKKKPKKRGSGTVELGEVFGNDQQDGAAVEMPEMHNPMRAKPEVDLGDVFAADVSSDAVAENPMRQRPPSKNQVDLSVDHADEDKDDDEEVTFHNPMRK</sequence>
<dbReference type="GO" id="GO:0005509">
    <property type="term" value="F:calcium ion binding"/>
    <property type="evidence" value="ECO:0007669"/>
    <property type="project" value="InterPro"/>
</dbReference>
<dbReference type="PANTHER" id="PTHR24025:SF23">
    <property type="entry name" value="NEURAL-CADHERIN"/>
    <property type="match status" value="1"/>
</dbReference>
<feature type="domain" description="Cadherin" evidence="11">
    <location>
        <begin position="2017"/>
        <end position="2125"/>
    </location>
</feature>
<feature type="transmembrane region" description="Helical" evidence="10">
    <location>
        <begin position="4652"/>
        <end position="4673"/>
    </location>
</feature>
<feature type="domain" description="Cadherin" evidence="11">
    <location>
        <begin position="2249"/>
        <end position="2354"/>
    </location>
</feature>
<evidence type="ECO:0000256" key="9">
    <source>
        <dbReference type="SAM" id="MobiDB-lite"/>
    </source>
</evidence>
<keyword evidence="5" id="KW-0130">Cell adhesion</keyword>
<feature type="domain" description="Cadherin" evidence="11">
    <location>
        <begin position="1347"/>
        <end position="1463"/>
    </location>
</feature>
<dbReference type="GO" id="GO:0005911">
    <property type="term" value="C:cell-cell junction"/>
    <property type="evidence" value="ECO:0007669"/>
    <property type="project" value="TreeGrafter"/>
</dbReference>
<feature type="region of interest" description="Disordered" evidence="9">
    <location>
        <begin position="2934"/>
        <end position="3034"/>
    </location>
</feature>
<dbReference type="SUPFAM" id="SSF49313">
    <property type="entry name" value="Cadherin-like"/>
    <property type="match status" value="8"/>
</dbReference>
<feature type="compositionally biased region" description="Pro residues" evidence="9">
    <location>
        <begin position="3005"/>
        <end position="3017"/>
    </location>
</feature>
<dbReference type="InterPro" id="IPR013783">
    <property type="entry name" value="Ig-like_fold"/>
</dbReference>
<feature type="compositionally biased region" description="Low complexity" evidence="9">
    <location>
        <begin position="3246"/>
        <end position="3259"/>
    </location>
</feature>
<gene>
    <name evidence="12" type="ORF">CTAYLR_009739</name>
</gene>
<dbReference type="InterPro" id="IPR002126">
    <property type="entry name" value="Cadherin-like_dom"/>
</dbReference>
<evidence type="ECO:0000259" key="11">
    <source>
        <dbReference type="PROSITE" id="PS50268"/>
    </source>
</evidence>
<feature type="region of interest" description="Disordered" evidence="9">
    <location>
        <begin position="4826"/>
        <end position="4874"/>
    </location>
</feature>
<dbReference type="PROSITE" id="PS50268">
    <property type="entry name" value="CADHERIN_2"/>
    <property type="match status" value="8"/>
</dbReference>
<evidence type="ECO:0000256" key="10">
    <source>
        <dbReference type="SAM" id="Phobius"/>
    </source>
</evidence>
<dbReference type="SMART" id="SM01411">
    <property type="entry name" value="Ephrin_rec_like"/>
    <property type="match status" value="4"/>
</dbReference>
<feature type="compositionally biased region" description="Basic residues" evidence="9">
    <location>
        <begin position="2970"/>
        <end position="2979"/>
    </location>
</feature>
<feature type="coiled-coil region" evidence="8">
    <location>
        <begin position="4741"/>
        <end position="4768"/>
    </location>
</feature>
<comment type="caution">
    <text evidence="12">The sequence shown here is derived from an EMBL/GenBank/DDBJ whole genome shotgun (WGS) entry which is preliminary data.</text>
</comment>
<dbReference type="InterPro" id="IPR050971">
    <property type="entry name" value="Cadherin-domain_protein"/>
</dbReference>
<evidence type="ECO:0000256" key="3">
    <source>
        <dbReference type="ARBA" id="ARBA00022737"/>
    </source>
</evidence>
<feature type="transmembrane region" description="Helical" evidence="10">
    <location>
        <begin position="4359"/>
        <end position="4376"/>
    </location>
</feature>
<feature type="compositionally biased region" description="Basic residues" evidence="9">
    <location>
        <begin position="4774"/>
        <end position="4784"/>
    </location>
</feature>
<keyword evidence="3" id="KW-0677">Repeat</keyword>
<feature type="transmembrane region" description="Helical" evidence="10">
    <location>
        <begin position="4318"/>
        <end position="4338"/>
    </location>
</feature>
<evidence type="ECO:0000256" key="1">
    <source>
        <dbReference type="ARBA" id="ARBA00004370"/>
    </source>
</evidence>
<dbReference type="GO" id="GO:0007156">
    <property type="term" value="P:homophilic cell adhesion via plasma membrane adhesion molecules"/>
    <property type="evidence" value="ECO:0007669"/>
    <property type="project" value="InterPro"/>
</dbReference>
<feature type="domain" description="Cadherin" evidence="11">
    <location>
        <begin position="1562"/>
        <end position="1697"/>
    </location>
</feature>
<dbReference type="InterPro" id="IPR009030">
    <property type="entry name" value="Growth_fac_rcpt_cys_sf"/>
</dbReference>
<evidence type="ECO:0000256" key="8">
    <source>
        <dbReference type="SAM" id="Coils"/>
    </source>
</evidence>
<proteinExistence type="predicted"/>
<dbReference type="GO" id="GO:0016020">
    <property type="term" value="C:membrane"/>
    <property type="evidence" value="ECO:0007669"/>
    <property type="project" value="UniProtKB-SubCell"/>
</dbReference>
<feature type="domain" description="Cadherin" evidence="11">
    <location>
        <begin position="1789"/>
        <end position="1897"/>
    </location>
</feature>
<feature type="domain" description="Cadherin" evidence="11">
    <location>
        <begin position="1458"/>
        <end position="1561"/>
    </location>
</feature>
<dbReference type="Gene3D" id="2.10.50.10">
    <property type="entry name" value="Tumor Necrosis Factor Receptor, subunit A, domain 2"/>
    <property type="match status" value="2"/>
</dbReference>
<name>A0AAD7UIZ3_9STRA</name>
<keyword evidence="13" id="KW-1185">Reference proteome</keyword>
<dbReference type="InterPro" id="IPR011641">
    <property type="entry name" value="Tyr-kin_ephrin_A/B_rcpt-like"/>
</dbReference>
<accession>A0AAD7UIZ3</accession>
<dbReference type="SMART" id="SM00112">
    <property type="entry name" value="CA"/>
    <property type="match status" value="7"/>
</dbReference>
<keyword evidence="7 10" id="KW-0472">Membrane</keyword>
<dbReference type="Gene3D" id="2.60.40.10">
    <property type="entry name" value="Immunoglobulins"/>
    <property type="match status" value="3"/>
</dbReference>
<dbReference type="Proteomes" id="UP001230188">
    <property type="component" value="Unassembled WGS sequence"/>
</dbReference>
<reference evidence="12" key="1">
    <citation type="submission" date="2023-01" db="EMBL/GenBank/DDBJ databases">
        <title>Metagenome sequencing of chrysophaentin producing Chrysophaeum taylorii.</title>
        <authorList>
            <person name="Davison J."/>
            <person name="Bewley C."/>
        </authorList>
    </citation>
    <scope>NUCLEOTIDE SEQUENCE</scope>
    <source>
        <strain evidence="12">NIES-1699</strain>
    </source>
</reference>
<keyword evidence="2 10" id="KW-0812">Transmembrane</keyword>
<keyword evidence="4" id="KW-0106">Calcium</keyword>
<evidence type="ECO:0000256" key="5">
    <source>
        <dbReference type="ARBA" id="ARBA00022889"/>
    </source>
</evidence>
<comment type="subcellular location">
    <subcellularLocation>
        <location evidence="1">Membrane</location>
    </subcellularLocation>
</comment>
<dbReference type="Pfam" id="PF00028">
    <property type="entry name" value="Cadherin"/>
    <property type="match status" value="1"/>
</dbReference>
<organism evidence="12 13">
    <name type="scientific">Chrysophaeum taylorii</name>
    <dbReference type="NCBI Taxonomy" id="2483200"/>
    <lineage>
        <taxon>Eukaryota</taxon>
        <taxon>Sar</taxon>
        <taxon>Stramenopiles</taxon>
        <taxon>Ochrophyta</taxon>
        <taxon>Pelagophyceae</taxon>
        <taxon>Pelagomonadales</taxon>
        <taxon>Pelagomonadaceae</taxon>
        <taxon>Chrysophaeum</taxon>
    </lineage>
</organism>
<evidence type="ECO:0000256" key="6">
    <source>
        <dbReference type="ARBA" id="ARBA00022989"/>
    </source>
</evidence>
<dbReference type="EMBL" id="JAQMWT010000252">
    <property type="protein sequence ID" value="KAJ8606751.1"/>
    <property type="molecule type" value="Genomic_DNA"/>
</dbReference>
<evidence type="ECO:0000256" key="7">
    <source>
        <dbReference type="ARBA" id="ARBA00023136"/>
    </source>
</evidence>
<dbReference type="InterPro" id="IPR002909">
    <property type="entry name" value="IPT_dom"/>
</dbReference>
<feature type="transmembrane region" description="Helical" evidence="10">
    <location>
        <begin position="4254"/>
        <end position="4277"/>
    </location>
</feature>
<feature type="region of interest" description="Disordered" evidence="9">
    <location>
        <begin position="1560"/>
        <end position="1580"/>
    </location>
</feature>
<feature type="domain" description="Cadherin" evidence="11">
    <location>
        <begin position="1681"/>
        <end position="1788"/>
    </location>
</feature>
<dbReference type="PRINTS" id="PR00205">
    <property type="entry name" value="CADHERIN"/>
</dbReference>
<evidence type="ECO:0000256" key="4">
    <source>
        <dbReference type="ARBA" id="ARBA00022837"/>
    </source>
</evidence>